<sequence length="81" mass="9464">MLRCQLFARFDQNFDRHKTSTAASSKPFRISHNATIIVNESHLLDELQREAYVHFVCLRHVFSNLYCCNSSVFVIKCVLRS</sequence>
<dbReference type="Proteomes" id="UP000092444">
    <property type="component" value="Unassembled WGS sequence"/>
</dbReference>
<organism evidence="1 2">
    <name type="scientific">Glossina morsitans morsitans</name>
    <name type="common">Savannah tsetse fly</name>
    <dbReference type="NCBI Taxonomy" id="37546"/>
    <lineage>
        <taxon>Eukaryota</taxon>
        <taxon>Metazoa</taxon>
        <taxon>Ecdysozoa</taxon>
        <taxon>Arthropoda</taxon>
        <taxon>Hexapoda</taxon>
        <taxon>Insecta</taxon>
        <taxon>Pterygota</taxon>
        <taxon>Neoptera</taxon>
        <taxon>Endopterygota</taxon>
        <taxon>Diptera</taxon>
        <taxon>Brachycera</taxon>
        <taxon>Muscomorpha</taxon>
        <taxon>Hippoboscoidea</taxon>
        <taxon>Glossinidae</taxon>
        <taxon>Glossina</taxon>
    </lineage>
</organism>
<accession>A0A1B0G388</accession>
<evidence type="ECO:0000313" key="1">
    <source>
        <dbReference type="EnsemblMetazoa" id="GMOY007789-PA"/>
    </source>
</evidence>
<proteinExistence type="predicted"/>
<dbReference type="AlphaFoldDB" id="A0A1B0G388"/>
<name>A0A1B0G388_GLOMM</name>
<protein>
    <submittedName>
        <fullName evidence="1">Uncharacterized protein</fullName>
    </submittedName>
</protein>
<reference evidence="1" key="1">
    <citation type="submission" date="2020-05" db="UniProtKB">
        <authorList>
            <consortium name="EnsemblMetazoa"/>
        </authorList>
    </citation>
    <scope>IDENTIFICATION</scope>
    <source>
        <strain evidence="1">Yale</strain>
    </source>
</reference>
<keyword evidence="2" id="KW-1185">Reference proteome</keyword>
<dbReference type="EnsemblMetazoa" id="GMOY007789-RA">
    <property type="protein sequence ID" value="GMOY007789-PA"/>
    <property type="gene ID" value="GMOY007789"/>
</dbReference>
<evidence type="ECO:0000313" key="2">
    <source>
        <dbReference type="Proteomes" id="UP000092444"/>
    </source>
</evidence>
<dbReference type="EMBL" id="CCAG010013731">
    <property type="status" value="NOT_ANNOTATED_CDS"/>
    <property type="molecule type" value="Genomic_DNA"/>
</dbReference>